<dbReference type="Pfam" id="PF00587">
    <property type="entry name" value="tRNA-synt_2b"/>
    <property type="match status" value="1"/>
</dbReference>
<evidence type="ECO:0000256" key="6">
    <source>
        <dbReference type="ARBA" id="ARBA00023146"/>
    </source>
</evidence>
<dbReference type="InterPro" id="IPR002317">
    <property type="entry name" value="Ser-tRNA-ligase_type_1"/>
</dbReference>
<organism evidence="10 11">
    <name type="scientific">Certhia brachydactyla</name>
    <name type="common">short-toed tree-creeper</name>
    <dbReference type="NCBI Taxonomy" id="73330"/>
    <lineage>
        <taxon>Eukaryota</taxon>
        <taxon>Metazoa</taxon>
        <taxon>Chordata</taxon>
        <taxon>Craniata</taxon>
        <taxon>Vertebrata</taxon>
        <taxon>Euteleostomi</taxon>
        <taxon>Archelosauria</taxon>
        <taxon>Archosauria</taxon>
        <taxon>Dinosauria</taxon>
        <taxon>Saurischia</taxon>
        <taxon>Theropoda</taxon>
        <taxon>Coelurosauria</taxon>
        <taxon>Aves</taxon>
        <taxon>Neognathae</taxon>
        <taxon>Neoaves</taxon>
        <taxon>Telluraves</taxon>
        <taxon>Australaves</taxon>
        <taxon>Passeriformes</taxon>
        <taxon>Certhiidae</taxon>
        <taxon>Certhiinae</taxon>
        <taxon>Certhia</taxon>
    </lineage>
</organism>
<evidence type="ECO:0000256" key="7">
    <source>
        <dbReference type="ARBA" id="ARBA00031113"/>
    </source>
</evidence>
<accession>A0A7L1VUZ2</accession>
<dbReference type="InterPro" id="IPR045864">
    <property type="entry name" value="aa-tRNA-synth_II/BPL/LPL"/>
</dbReference>
<keyword evidence="5" id="KW-0067">ATP-binding</keyword>
<feature type="domain" description="Aminoacyl-transfer RNA synthetases class-II family profile" evidence="9">
    <location>
        <begin position="102"/>
        <end position="183"/>
    </location>
</feature>
<evidence type="ECO:0000256" key="2">
    <source>
        <dbReference type="ARBA" id="ARBA00012840"/>
    </source>
</evidence>
<dbReference type="SUPFAM" id="SSF55681">
    <property type="entry name" value="Class II aaRS and biotin synthetases"/>
    <property type="match status" value="1"/>
</dbReference>
<evidence type="ECO:0000313" key="11">
    <source>
        <dbReference type="Proteomes" id="UP000536092"/>
    </source>
</evidence>
<reference evidence="10 11" key="1">
    <citation type="submission" date="2019-09" db="EMBL/GenBank/DDBJ databases">
        <title>Bird 10,000 Genomes (B10K) Project - Family phase.</title>
        <authorList>
            <person name="Zhang G."/>
        </authorList>
    </citation>
    <scope>NUCLEOTIDE SEQUENCE [LARGE SCALE GENOMIC DNA]</scope>
    <source>
        <strain evidence="10">B10K-DU-002-20</strain>
        <tissue evidence="10">Muscle</tissue>
    </source>
</reference>
<comment type="caution">
    <text evidence="10">The sequence shown here is derived from an EMBL/GenBank/DDBJ whole genome shotgun (WGS) entry which is preliminary data.</text>
</comment>
<dbReference type="PROSITE" id="PS50862">
    <property type="entry name" value="AA_TRNA_LIGASE_II"/>
    <property type="match status" value="1"/>
</dbReference>
<keyword evidence="6" id="KW-0030">Aminoacyl-tRNA synthetase</keyword>
<evidence type="ECO:0000313" key="10">
    <source>
        <dbReference type="EMBL" id="NXO88527.1"/>
    </source>
</evidence>
<dbReference type="OrthoDB" id="10264585at2759"/>
<protein>
    <recommendedName>
        <fullName evidence="2">serine--tRNA ligase</fullName>
        <ecNumber evidence="2">6.1.1.11</ecNumber>
    </recommendedName>
    <alternativeName>
        <fullName evidence="7">Seryl-tRNA synthetase</fullName>
    </alternativeName>
</protein>
<evidence type="ECO:0000256" key="4">
    <source>
        <dbReference type="ARBA" id="ARBA00022741"/>
    </source>
</evidence>
<dbReference type="InterPro" id="IPR006195">
    <property type="entry name" value="aa-tRNA-synth_II"/>
</dbReference>
<keyword evidence="3" id="KW-0436">Ligase</keyword>
<feature type="non-terminal residue" evidence="10">
    <location>
        <position position="183"/>
    </location>
</feature>
<feature type="region of interest" description="Disordered" evidence="8">
    <location>
        <begin position="61"/>
        <end position="93"/>
    </location>
</feature>
<evidence type="ECO:0000256" key="1">
    <source>
        <dbReference type="ARBA" id="ARBA00010728"/>
    </source>
</evidence>
<evidence type="ECO:0000256" key="5">
    <source>
        <dbReference type="ARBA" id="ARBA00022840"/>
    </source>
</evidence>
<dbReference type="AlphaFoldDB" id="A0A7L1VUZ2"/>
<dbReference type="EMBL" id="VXBV01000137">
    <property type="protein sequence ID" value="NXO88527.1"/>
    <property type="molecule type" value="Genomic_DNA"/>
</dbReference>
<feature type="compositionally biased region" description="Basic residues" evidence="8">
    <location>
        <begin position="66"/>
        <end position="87"/>
    </location>
</feature>
<dbReference type="EC" id="6.1.1.11" evidence="2"/>
<keyword evidence="11" id="KW-1185">Reference proteome</keyword>
<dbReference type="PANTHER" id="PTHR11778">
    <property type="entry name" value="SERYL-TRNA SYNTHETASE"/>
    <property type="match status" value="1"/>
</dbReference>
<keyword evidence="4" id="KW-0547">Nucleotide-binding</keyword>
<dbReference type="GO" id="GO:0004828">
    <property type="term" value="F:serine-tRNA ligase activity"/>
    <property type="evidence" value="ECO:0007669"/>
    <property type="project" value="UniProtKB-EC"/>
</dbReference>
<comment type="similarity">
    <text evidence="1">Belongs to the class-II aminoacyl-tRNA synthetase family. Type-1 seryl-tRNA synthetase subfamily.</text>
</comment>
<feature type="non-terminal residue" evidence="10">
    <location>
        <position position="1"/>
    </location>
</feature>
<gene>
    <name evidence="10" type="primary">Sars2</name>
    <name evidence="10" type="ORF">CERBRA_R06010</name>
</gene>
<dbReference type="Proteomes" id="UP000536092">
    <property type="component" value="Unassembled WGS sequence"/>
</dbReference>
<proteinExistence type="inferred from homology"/>
<sequence>PVFDFKPKGHLELGEGLDIIRQRRLSHVSGHRSYYLCGAGALLQHALVTFTLRKLLSKGSVGKTSGKTRKNCGKGGKTGKKCKKKGRDRGIWGSPRAPHAGYFMDHAVQLKDLPVRVVCSSTCYRAETDTGQEPWGLYRVHQFTKVEMFGVTAAERGTESEELLDEFLGLQKEMFSELGLHYR</sequence>
<evidence type="ECO:0000256" key="3">
    <source>
        <dbReference type="ARBA" id="ARBA00022598"/>
    </source>
</evidence>
<evidence type="ECO:0000256" key="8">
    <source>
        <dbReference type="SAM" id="MobiDB-lite"/>
    </source>
</evidence>
<dbReference type="GO" id="GO:0005524">
    <property type="term" value="F:ATP binding"/>
    <property type="evidence" value="ECO:0007669"/>
    <property type="project" value="UniProtKB-KW"/>
</dbReference>
<dbReference type="GO" id="GO:0006434">
    <property type="term" value="P:seryl-tRNA aminoacylation"/>
    <property type="evidence" value="ECO:0007669"/>
    <property type="project" value="InterPro"/>
</dbReference>
<dbReference type="Gene3D" id="3.30.930.10">
    <property type="entry name" value="Bira Bifunctional Protein, Domain 2"/>
    <property type="match status" value="1"/>
</dbReference>
<dbReference type="InterPro" id="IPR002314">
    <property type="entry name" value="aa-tRNA-synt_IIb"/>
</dbReference>
<name>A0A7L1VUZ2_9PASS</name>
<evidence type="ECO:0000259" key="9">
    <source>
        <dbReference type="PROSITE" id="PS50862"/>
    </source>
</evidence>